<reference evidence="2" key="1">
    <citation type="journal article" date="2015" name="Nat. Genet.">
        <title>The genome and transcriptome of the zoonotic hookworm Ancylostoma ceylanicum identify infection-specific gene families.</title>
        <authorList>
            <person name="Schwarz E.M."/>
            <person name="Hu Y."/>
            <person name="Antoshechkin I."/>
            <person name="Miller M.M."/>
            <person name="Sternberg P.W."/>
            <person name="Aroian R.V."/>
        </authorList>
    </citation>
    <scope>NUCLEOTIDE SEQUENCE</scope>
    <source>
        <strain evidence="2">HY135</strain>
    </source>
</reference>
<gene>
    <name evidence="1" type="primary">Acey_s0526.g2931</name>
    <name evidence="1" type="ORF">Y032_0526g2931</name>
</gene>
<evidence type="ECO:0000313" key="1">
    <source>
        <dbReference type="EMBL" id="EYC42558.1"/>
    </source>
</evidence>
<evidence type="ECO:0000313" key="2">
    <source>
        <dbReference type="Proteomes" id="UP000024635"/>
    </source>
</evidence>
<keyword evidence="2" id="KW-1185">Reference proteome</keyword>
<feature type="non-terminal residue" evidence="1">
    <location>
        <position position="1"/>
    </location>
</feature>
<dbReference type="AlphaFoldDB" id="A0A016WU85"/>
<comment type="caution">
    <text evidence="1">The sequence shown here is derived from an EMBL/GenBank/DDBJ whole genome shotgun (WGS) entry which is preliminary data.</text>
</comment>
<dbReference type="OrthoDB" id="5866952at2759"/>
<protein>
    <submittedName>
        <fullName evidence="1">Uncharacterized protein</fullName>
    </submittedName>
</protein>
<dbReference type="Proteomes" id="UP000024635">
    <property type="component" value="Unassembled WGS sequence"/>
</dbReference>
<name>A0A016WU85_9BILA</name>
<dbReference type="EMBL" id="JARK01000126">
    <property type="protein sequence ID" value="EYC42558.1"/>
    <property type="molecule type" value="Genomic_DNA"/>
</dbReference>
<accession>A0A016WU85</accession>
<sequence>DEELPSHAVICHVEAAHLYRRLGNSNEERNQYATAAGLLTEAFRSAQDSRSRIHCSYPNEIADLYSKSVKLCLQMKAFRVAGEFAL</sequence>
<proteinExistence type="predicted"/>
<organism evidence="1 2">
    <name type="scientific">Ancylostoma ceylanicum</name>
    <dbReference type="NCBI Taxonomy" id="53326"/>
    <lineage>
        <taxon>Eukaryota</taxon>
        <taxon>Metazoa</taxon>
        <taxon>Ecdysozoa</taxon>
        <taxon>Nematoda</taxon>
        <taxon>Chromadorea</taxon>
        <taxon>Rhabditida</taxon>
        <taxon>Rhabditina</taxon>
        <taxon>Rhabditomorpha</taxon>
        <taxon>Strongyloidea</taxon>
        <taxon>Ancylostomatidae</taxon>
        <taxon>Ancylostomatinae</taxon>
        <taxon>Ancylostoma</taxon>
    </lineage>
</organism>